<sequence>MKTFHNHIPQGYSDSSLSESFNKWLPELFLRKSVFDKPDLDPSNKEMMSSYLERHLYLVSMNLRGGIGIVSDKKAPIRSGFLFDSIYKGWYLSVCKRLLGKRYNKKFNRQPFTVAFLDVEGTRYFSAPSTFQMPHIHSLMLVHPSSASRFELLSKSEQFTKINDTRISDIDIRQFRDDGRFIGPMMTYAAKFTRQTLTNGRPDKTWSAYPDVQSLHYPFYRVLDGEQNVQTA</sequence>
<gene>
    <name evidence="1" type="ORF">HNR59_000152</name>
</gene>
<organism evidence="1 2">
    <name type="scientific">Aquamicrobium lusatiense</name>
    <dbReference type="NCBI Taxonomy" id="89772"/>
    <lineage>
        <taxon>Bacteria</taxon>
        <taxon>Pseudomonadati</taxon>
        <taxon>Pseudomonadota</taxon>
        <taxon>Alphaproteobacteria</taxon>
        <taxon>Hyphomicrobiales</taxon>
        <taxon>Phyllobacteriaceae</taxon>
        <taxon>Aquamicrobium</taxon>
    </lineage>
</organism>
<proteinExistence type="predicted"/>
<dbReference type="RefSeq" id="WP_183824562.1">
    <property type="nucleotide sequence ID" value="NZ_JACHEU010000001.1"/>
</dbReference>
<protein>
    <submittedName>
        <fullName evidence="1">Uncharacterized protein</fullName>
    </submittedName>
</protein>
<dbReference type="EMBL" id="JACHEU010000001">
    <property type="protein sequence ID" value="MBB6010807.1"/>
    <property type="molecule type" value="Genomic_DNA"/>
</dbReference>
<evidence type="ECO:0000313" key="2">
    <source>
        <dbReference type="Proteomes" id="UP000533306"/>
    </source>
</evidence>
<evidence type="ECO:0000313" key="1">
    <source>
        <dbReference type="EMBL" id="MBB6010807.1"/>
    </source>
</evidence>
<dbReference type="Proteomes" id="UP000533306">
    <property type="component" value="Unassembled WGS sequence"/>
</dbReference>
<comment type="caution">
    <text evidence="1">The sequence shown here is derived from an EMBL/GenBank/DDBJ whole genome shotgun (WGS) entry which is preliminary data.</text>
</comment>
<reference evidence="1 2" key="1">
    <citation type="submission" date="2020-08" db="EMBL/GenBank/DDBJ databases">
        <title>Genomic Encyclopedia of Type Strains, Phase IV (KMG-IV): sequencing the most valuable type-strain genomes for metagenomic binning, comparative biology and taxonomic classification.</title>
        <authorList>
            <person name="Goeker M."/>
        </authorList>
    </citation>
    <scope>NUCLEOTIDE SEQUENCE [LARGE SCALE GENOMIC DNA]</scope>
    <source>
        <strain evidence="1 2">DSM 11099</strain>
    </source>
</reference>
<name>A0A7W9RYG6_9HYPH</name>
<accession>A0A7W9RYG6</accession>
<dbReference type="AlphaFoldDB" id="A0A7W9RYG6"/>
<keyword evidence="2" id="KW-1185">Reference proteome</keyword>